<evidence type="ECO:0000256" key="2">
    <source>
        <dbReference type="ARBA" id="ARBA00022490"/>
    </source>
</evidence>
<evidence type="ECO:0000313" key="6">
    <source>
        <dbReference type="Proteomes" id="UP001519460"/>
    </source>
</evidence>
<gene>
    <name evidence="5" type="ORF">BaRGS_00002162</name>
</gene>
<dbReference type="AlphaFoldDB" id="A0ABD0M501"/>
<dbReference type="GO" id="GO:0005737">
    <property type="term" value="C:cytoplasm"/>
    <property type="evidence" value="ECO:0007669"/>
    <property type="project" value="UniProtKB-SubCell"/>
</dbReference>
<dbReference type="CDD" id="cd23068">
    <property type="entry name" value="PDZ_ZASP52-like"/>
    <property type="match status" value="1"/>
</dbReference>
<protein>
    <recommendedName>
        <fullName evidence="4">PDZ domain-containing protein</fullName>
    </recommendedName>
</protein>
<sequence length="89" mass="10033">MDYEDCLVVSLTRANSSQPWGFRMMGGHDQGMCLYIAKVNPRSLADRAGLMPGDGVMKIGQLPALYLNHDQAKMEILRAGNELYMWVKR</sequence>
<dbReference type="Pfam" id="PF00595">
    <property type="entry name" value="PDZ"/>
    <property type="match status" value="1"/>
</dbReference>
<dbReference type="SMART" id="SM00228">
    <property type="entry name" value="PDZ"/>
    <property type="match status" value="1"/>
</dbReference>
<dbReference type="InterPro" id="IPR001478">
    <property type="entry name" value="PDZ"/>
</dbReference>
<evidence type="ECO:0000313" key="5">
    <source>
        <dbReference type="EMBL" id="KAK7506687.1"/>
    </source>
</evidence>
<keyword evidence="6" id="KW-1185">Reference proteome</keyword>
<evidence type="ECO:0000256" key="1">
    <source>
        <dbReference type="ARBA" id="ARBA00004496"/>
    </source>
</evidence>
<evidence type="ECO:0000259" key="4">
    <source>
        <dbReference type="PROSITE" id="PS50106"/>
    </source>
</evidence>
<dbReference type="InterPro" id="IPR036034">
    <property type="entry name" value="PDZ_sf"/>
</dbReference>
<dbReference type="Proteomes" id="UP001519460">
    <property type="component" value="Unassembled WGS sequence"/>
</dbReference>
<keyword evidence="2" id="KW-0963">Cytoplasm</keyword>
<evidence type="ECO:0000256" key="3">
    <source>
        <dbReference type="ARBA" id="ARBA00023038"/>
    </source>
</evidence>
<dbReference type="InterPro" id="IPR050604">
    <property type="entry name" value="PDZ-LIM_domain"/>
</dbReference>
<dbReference type="PROSITE" id="PS50106">
    <property type="entry name" value="PDZ"/>
    <property type="match status" value="1"/>
</dbReference>
<keyword evidence="3" id="KW-0479">Metal-binding</keyword>
<feature type="domain" description="PDZ" evidence="4">
    <location>
        <begin position="8"/>
        <end position="89"/>
    </location>
</feature>
<comment type="caution">
    <text evidence="5">The sequence shown here is derived from an EMBL/GenBank/DDBJ whole genome shotgun (WGS) entry which is preliminary data.</text>
</comment>
<dbReference type="PANTHER" id="PTHR24214:SF38">
    <property type="entry name" value="PDZ AND LIM DOMAIN PROTEIN ZASP-RELATED"/>
    <property type="match status" value="1"/>
</dbReference>
<dbReference type="EMBL" id="JACVVK020000006">
    <property type="protein sequence ID" value="KAK7506687.1"/>
    <property type="molecule type" value="Genomic_DNA"/>
</dbReference>
<dbReference type="PANTHER" id="PTHR24214">
    <property type="entry name" value="PDZ AND LIM DOMAIN PROTEIN ZASP"/>
    <property type="match status" value="1"/>
</dbReference>
<dbReference type="Gene3D" id="2.30.42.10">
    <property type="match status" value="1"/>
</dbReference>
<accession>A0ABD0M501</accession>
<keyword evidence="3" id="KW-0440">LIM domain</keyword>
<comment type="subcellular location">
    <subcellularLocation>
        <location evidence="1">Cytoplasm</location>
    </subcellularLocation>
</comment>
<reference evidence="5 6" key="1">
    <citation type="journal article" date="2023" name="Sci. Data">
        <title>Genome assembly of the Korean intertidal mud-creeper Batillaria attramentaria.</title>
        <authorList>
            <person name="Patra A.K."/>
            <person name="Ho P.T."/>
            <person name="Jun S."/>
            <person name="Lee S.J."/>
            <person name="Kim Y."/>
            <person name="Won Y.J."/>
        </authorList>
    </citation>
    <scope>NUCLEOTIDE SEQUENCE [LARGE SCALE GENOMIC DNA]</scope>
    <source>
        <strain evidence="5">Wonlab-2016</strain>
    </source>
</reference>
<proteinExistence type="predicted"/>
<dbReference type="SUPFAM" id="SSF50156">
    <property type="entry name" value="PDZ domain-like"/>
    <property type="match status" value="1"/>
</dbReference>
<organism evidence="5 6">
    <name type="scientific">Batillaria attramentaria</name>
    <dbReference type="NCBI Taxonomy" id="370345"/>
    <lineage>
        <taxon>Eukaryota</taxon>
        <taxon>Metazoa</taxon>
        <taxon>Spiralia</taxon>
        <taxon>Lophotrochozoa</taxon>
        <taxon>Mollusca</taxon>
        <taxon>Gastropoda</taxon>
        <taxon>Caenogastropoda</taxon>
        <taxon>Sorbeoconcha</taxon>
        <taxon>Cerithioidea</taxon>
        <taxon>Batillariidae</taxon>
        <taxon>Batillaria</taxon>
    </lineage>
</organism>
<name>A0ABD0M501_9CAEN</name>
<keyword evidence="3" id="KW-0862">Zinc</keyword>